<reference evidence="4 5" key="1">
    <citation type="journal article" date="2022" name="Int. J. Syst. Evol. Microbiol.">
        <title>Noviherbaspirillum aridicola sp. nov., isolated from an arid soil in Pakistan.</title>
        <authorList>
            <person name="Khan I.U."/>
            <person name="Saqib M."/>
            <person name="Amin A."/>
            <person name="Hussain F."/>
            <person name="Li L."/>
            <person name="Liu Y.H."/>
            <person name="Fang B.Z."/>
            <person name="Ahmed I."/>
            <person name="Li W.J."/>
        </authorList>
    </citation>
    <scope>NUCLEOTIDE SEQUENCE [LARGE SCALE GENOMIC DNA]</scope>
    <source>
        <strain evidence="4 5">NCCP-691</strain>
    </source>
</reference>
<keyword evidence="5" id="KW-1185">Reference proteome</keyword>
<evidence type="ECO:0000259" key="3">
    <source>
        <dbReference type="Pfam" id="PF00850"/>
    </source>
</evidence>
<dbReference type="InterPro" id="IPR023801">
    <property type="entry name" value="His_deacetylse_dom"/>
</dbReference>
<comment type="caution">
    <text evidence="4">The sequence shown here is derived from an EMBL/GenBank/DDBJ whole genome shotgun (WGS) entry which is preliminary data.</text>
</comment>
<dbReference type="PANTHER" id="PTHR10625">
    <property type="entry name" value="HISTONE DEACETYLASE HDAC1-RELATED"/>
    <property type="match status" value="1"/>
</dbReference>
<proteinExistence type="inferred from homology"/>
<dbReference type="Proteomes" id="UP000887222">
    <property type="component" value="Unassembled WGS sequence"/>
</dbReference>
<dbReference type="PANTHER" id="PTHR10625:SF19">
    <property type="entry name" value="HISTONE DEACETYLASE 12"/>
    <property type="match status" value="1"/>
</dbReference>
<evidence type="ECO:0000256" key="2">
    <source>
        <dbReference type="ARBA" id="ARBA00022801"/>
    </source>
</evidence>
<protein>
    <submittedName>
        <fullName evidence="4">Histone deacetylase</fullName>
    </submittedName>
</protein>
<feature type="domain" description="Histone deacetylase" evidence="3">
    <location>
        <begin position="18"/>
        <end position="286"/>
    </location>
</feature>
<dbReference type="EMBL" id="BPMK01000002">
    <property type="protein sequence ID" value="GIZ50617.1"/>
    <property type="molecule type" value="Genomic_DNA"/>
</dbReference>
<dbReference type="SUPFAM" id="SSF52768">
    <property type="entry name" value="Arginase/deacetylase"/>
    <property type="match status" value="1"/>
</dbReference>
<evidence type="ECO:0000313" key="4">
    <source>
        <dbReference type="EMBL" id="GIZ50617.1"/>
    </source>
</evidence>
<dbReference type="RefSeq" id="WP_220806787.1">
    <property type="nucleotide sequence ID" value="NZ_BPMK01000002.1"/>
</dbReference>
<evidence type="ECO:0000256" key="1">
    <source>
        <dbReference type="ARBA" id="ARBA00005947"/>
    </source>
</evidence>
<organism evidence="4 5">
    <name type="scientific">Noviherbaspirillum aridicola</name>
    <dbReference type="NCBI Taxonomy" id="2849687"/>
    <lineage>
        <taxon>Bacteria</taxon>
        <taxon>Pseudomonadati</taxon>
        <taxon>Pseudomonadota</taxon>
        <taxon>Betaproteobacteria</taxon>
        <taxon>Burkholderiales</taxon>
        <taxon>Oxalobacteraceae</taxon>
        <taxon>Noviherbaspirillum</taxon>
    </lineage>
</organism>
<accession>A0ABQ4Q0T9</accession>
<comment type="similarity">
    <text evidence="1">Belongs to the histone deacetylase family.</text>
</comment>
<dbReference type="InterPro" id="IPR044150">
    <property type="entry name" value="HDAC_classIV"/>
</dbReference>
<dbReference type="PRINTS" id="PR01270">
    <property type="entry name" value="HDASUPER"/>
</dbReference>
<dbReference type="Gene3D" id="3.40.800.20">
    <property type="entry name" value="Histone deacetylase domain"/>
    <property type="match status" value="1"/>
</dbReference>
<name>A0ABQ4Q0T9_9BURK</name>
<dbReference type="CDD" id="cd09993">
    <property type="entry name" value="HDAC_classIV"/>
    <property type="match status" value="1"/>
</dbReference>
<sequence length="302" mass="32438">MKAFYSDHYVLPLPAGHRFPMQKYRLLRDAVRETVPGVELQEAPAATDGVLALAHHPDYIDRVSRGTLSDSEQKAIGFPWTPQMVERSRRSAGATIAACRAALSEAVALNLAGGTHHAHAEHGEGFCVFNDAAVAARLMQAERRARHVAIVDLDVHQGNGTASILANDESVFTLSLHGERNYPFRKACSDLDVALADGTGDEAYLAALHAALQNMLDRFQPQLFIYLAGADAHEGDRLGRLKLSMAGLAARDRMVFDSARGRGIPVAVAMAGGYGKNIQDTVAAHLQTVRIASDYASVSAAT</sequence>
<keyword evidence="2" id="KW-0378">Hydrolase</keyword>
<gene>
    <name evidence="4" type="ORF">NCCP691_06310</name>
</gene>
<dbReference type="Pfam" id="PF00850">
    <property type="entry name" value="Hist_deacetyl"/>
    <property type="match status" value="1"/>
</dbReference>
<evidence type="ECO:0000313" key="5">
    <source>
        <dbReference type="Proteomes" id="UP000887222"/>
    </source>
</evidence>
<dbReference type="InterPro" id="IPR000286">
    <property type="entry name" value="HDACs"/>
</dbReference>
<dbReference type="InterPro" id="IPR023696">
    <property type="entry name" value="Ureohydrolase_dom_sf"/>
</dbReference>
<dbReference type="InterPro" id="IPR037138">
    <property type="entry name" value="His_deacetylse_dom_sf"/>
</dbReference>